<dbReference type="AlphaFoldDB" id="A0A8H7BZW8"/>
<accession>A0A8H7BZW8</accession>
<dbReference type="InterPro" id="IPR035437">
    <property type="entry name" value="SNase_OB-fold_sf"/>
</dbReference>
<evidence type="ECO:0000313" key="9">
    <source>
        <dbReference type="Proteomes" id="UP000605846"/>
    </source>
</evidence>
<evidence type="ECO:0000256" key="4">
    <source>
        <dbReference type="ARBA" id="ARBA00022801"/>
    </source>
</evidence>
<dbReference type="Pfam" id="PF00565">
    <property type="entry name" value="SNase"/>
    <property type="match status" value="1"/>
</dbReference>
<dbReference type="SMART" id="SM00318">
    <property type="entry name" value="SNc"/>
    <property type="match status" value="1"/>
</dbReference>
<sequence length="267" mass="30098">MTERQERCEERTAPQDRKPSNFRHLFGRHVHCQGKDESFADTVILALWRPVGLGLLLGVPLGLAFYKFIVGKRYPTAAHIPPEAFTRRQVIRGKVISVGDSDNFRLYHTPGLGWGLWRKIPTAKKELAKQTIMVRLAGVDAPEGAHFGMPAQPFSTESKQFLTDMVHGRHVKVQLLKRDHYGRAVAMVNVRKPPFFLSKNVSVEMLRAGLASIYVAQGAEYGGISSTLEKVQEKARRRRLGIWSKKSFVSPGDHKAKFLRGVNKDED</sequence>
<dbReference type="GO" id="GO:0016787">
    <property type="term" value="F:hydrolase activity"/>
    <property type="evidence" value="ECO:0007669"/>
    <property type="project" value="UniProtKB-KW"/>
</dbReference>
<keyword evidence="6" id="KW-1133">Transmembrane helix</keyword>
<reference evidence="8" key="1">
    <citation type="submission" date="2020-01" db="EMBL/GenBank/DDBJ databases">
        <title>Genome Sequencing of Three Apophysomyces-Like Fungal Strains Confirms a Novel Fungal Genus in the Mucoromycota with divergent Burkholderia-like Endosymbiotic Bacteria.</title>
        <authorList>
            <person name="Stajich J.E."/>
            <person name="Macias A.M."/>
            <person name="Carter-House D."/>
            <person name="Lovett B."/>
            <person name="Kasson L.R."/>
            <person name="Berry K."/>
            <person name="Grigoriev I."/>
            <person name="Chang Y."/>
            <person name="Spatafora J."/>
            <person name="Kasson M.T."/>
        </authorList>
    </citation>
    <scope>NUCLEOTIDE SEQUENCE</scope>
    <source>
        <strain evidence="8">NRRL A-21654</strain>
    </source>
</reference>
<evidence type="ECO:0000259" key="7">
    <source>
        <dbReference type="PROSITE" id="PS50830"/>
    </source>
</evidence>
<evidence type="ECO:0000313" key="8">
    <source>
        <dbReference type="EMBL" id="KAF7729772.1"/>
    </source>
</evidence>
<protein>
    <submittedName>
        <fullName evidence="8">Putative endonuclease lcl3</fullName>
    </submittedName>
</protein>
<dbReference type="GO" id="GO:0004519">
    <property type="term" value="F:endonuclease activity"/>
    <property type="evidence" value="ECO:0007669"/>
    <property type="project" value="UniProtKB-KW"/>
</dbReference>
<proteinExistence type="inferred from homology"/>
<comment type="similarity">
    <text evidence="1">Belongs to the LCL3 family.</text>
</comment>
<keyword evidence="6" id="KW-0812">Transmembrane</keyword>
<dbReference type="GO" id="GO:0005739">
    <property type="term" value="C:mitochondrion"/>
    <property type="evidence" value="ECO:0007669"/>
    <property type="project" value="TreeGrafter"/>
</dbReference>
<comment type="caution">
    <text evidence="8">The sequence shown here is derived from an EMBL/GenBank/DDBJ whole genome shotgun (WGS) entry which is preliminary data.</text>
</comment>
<evidence type="ECO:0000256" key="6">
    <source>
        <dbReference type="SAM" id="Phobius"/>
    </source>
</evidence>
<dbReference type="Proteomes" id="UP000605846">
    <property type="component" value="Unassembled WGS sequence"/>
</dbReference>
<keyword evidence="9" id="KW-1185">Reference proteome</keyword>
<feature type="domain" description="TNase-like" evidence="7">
    <location>
        <begin position="89"/>
        <end position="245"/>
    </location>
</feature>
<keyword evidence="3 8" id="KW-0255">Endonuclease</keyword>
<name>A0A8H7BZW8_9FUNG</name>
<dbReference type="PANTHER" id="PTHR12302">
    <property type="entry name" value="EBNA2 BINDING PROTEIN P100"/>
    <property type="match status" value="1"/>
</dbReference>
<evidence type="ECO:0000256" key="2">
    <source>
        <dbReference type="ARBA" id="ARBA00022722"/>
    </source>
</evidence>
<keyword evidence="5" id="KW-0106">Calcium</keyword>
<gene>
    <name evidence="8" type="primary">LCL3</name>
    <name evidence="8" type="ORF">EC973_003850</name>
</gene>
<dbReference type="Gene3D" id="2.40.50.90">
    <property type="match status" value="1"/>
</dbReference>
<dbReference type="OrthoDB" id="430293at2759"/>
<dbReference type="EMBL" id="JABAYA010000022">
    <property type="protein sequence ID" value="KAF7729772.1"/>
    <property type="molecule type" value="Genomic_DNA"/>
</dbReference>
<evidence type="ECO:0000256" key="3">
    <source>
        <dbReference type="ARBA" id="ARBA00022759"/>
    </source>
</evidence>
<dbReference type="PROSITE" id="PS50830">
    <property type="entry name" value="TNASE_3"/>
    <property type="match status" value="1"/>
</dbReference>
<evidence type="ECO:0000256" key="1">
    <source>
        <dbReference type="ARBA" id="ARBA00005435"/>
    </source>
</evidence>
<keyword evidence="6" id="KW-0472">Membrane</keyword>
<dbReference type="SUPFAM" id="SSF50199">
    <property type="entry name" value="Staphylococcal nuclease"/>
    <property type="match status" value="1"/>
</dbReference>
<dbReference type="PANTHER" id="PTHR12302:SF3">
    <property type="entry name" value="SERINE_THREONINE-PROTEIN KINASE 31"/>
    <property type="match status" value="1"/>
</dbReference>
<keyword evidence="2" id="KW-0540">Nuclease</keyword>
<dbReference type="InterPro" id="IPR016071">
    <property type="entry name" value="Staphylococal_nuclease_OB-fold"/>
</dbReference>
<feature type="transmembrane region" description="Helical" evidence="6">
    <location>
        <begin position="47"/>
        <end position="66"/>
    </location>
</feature>
<keyword evidence="4" id="KW-0378">Hydrolase</keyword>
<organism evidence="8 9">
    <name type="scientific">Apophysomyces ossiformis</name>
    <dbReference type="NCBI Taxonomy" id="679940"/>
    <lineage>
        <taxon>Eukaryota</taxon>
        <taxon>Fungi</taxon>
        <taxon>Fungi incertae sedis</taxon>
        <taxon>Mucoromycota</taxon>
        <taxon>Mucoromycotina</taxon>
        <taxon>Mucoromycetes</taxon>
        <taxon>Mucorales</taxon>
        <taxon>Mucorineae</taxon>
        <taxon>Mucoraceae</taxon>
        <taxon>Apophysomyces</taxon>
    </lineage>
</organism>
<evidence type="ECO:0000256" key="5">
    <source>
        <dbReference type="ARBA" id="ARBA00022837"/>
    </source>
</evidence>